<comment type="function">
    <text evidence="1 10">Involved in lipopolysaccharide (LPS) biosynthesis. Catalyzes the transfer of 3-deoxy-D-manno-octulosonate (Kdo) residue(s) from CMP-Kdo to lipid IV(A), the tetraacyldisaccharide-1,4'-bisphosphate precursor of lipid A.</text>
</comment>
<dbReference type="UniPathway" id="UPA00958"/>
<sequence length="459" mass="52109">MIFAVNSPFHPDKLRQDYPHQDRPMPSSKTANPPTPLWKLWNQATAWLALPLKGYLYYRCSQKKEDPTRLNERFGRTTLSRPRGTLLWFHAASVGEMLSLLPLLESLNNQRPELYFLLTTGTLTAANLLRKRIATSPLKTCLIHQFIPLDVPQWIERFLAHWQPQLALLTESELWPNLIAGCQNHSIPLILLNGRLSERSFRRWRKLPFLITPILQNFAWIAARSKEDGHRFQQLGGPIDLIGDLKEAAPPLPYNEDVLESIRRHLHGRQLWIASSTHEGEEEVIIAAHRRLLQFFPALLCLIIPRHPHRGEAIAALADQAPQYSKNALPTPSDPFWIGDTLGDMGVFYRLSEIVFLGNSLPCMAPKGGGHNPLEPIRLHSALACGPEMKNFAEIIKELQEDITIVYNDETLASWVLTMLNNPVLREKRSLSAFHYATSLQGKALEELSSRILSSLSSL</sequence>
<comment type="catalytic activity">
    <reaction evidence="7 10">
        <text>lipid IVA (E. coli) + CMP-3-deoxy-beta-D-manno-octulosonate = alpha-Kdo-(2-&gt;6)-lipid IVA (E. coli) + CMP + H(+)</text>
        <dbReference type="Rhea" id="RHEA:28066"/>
        <dbReference type="ChEBI" id="CHEBI:15378"/>
        <dbReference type="ChEBI" id="CHEBI:58603"/>
        <dbReference type="ChEBI" id="CHEBI:60364"/>
        <dbReference type="ChEBI" id="CHEBI:60377"/>
        <dbReference type="ChEBI" id="CHEBI:85987"/>
        <dbReference type="EC" id="2.4.99.12"/>
    </reaction>
</comment>
<comment type="similarity">
    <text evidence="10">Belongs to the glycosyltransferase group 1 family.</text>
</comment>
<name>A0A7H1NQI0_9PROT</name>
<keyword evidence="14" id="KW-1185">Reference proteome</keyword>
<evidence type="ECO:0000256" key="6">
    <source>
        <dbReference type="ARBA" id="ARBA00031445"/>
    </source>
</evidence>
<dbReference type="KEGG" id="ebla:JGUZn3_08070"/>
<evidence type="ECO:0000256" key="3">
    <source>
        <dbReference type="ARBA" id="ARBA00012621"/>
    </source>
</evidence>
<evidence type="ECO:0000256" key="9">
    <source>
        <dbReference type="PIRSR" id="PIRSR639901-2"/>
    </source>
</evidence>
<comment type="pathway">
    <text evidence="2 10">Bacterial outer membrane biogenesis; LPS core biosynthesis.</text>
</comment>
<evidence type="ECO:0000259" key="12">
    <source>
        <dbReference type="Pfam" id="PF04413"/>
    </source>
</evidence>
<keyword evidence="10" id="KW-0472">Membrane</keyword>
<dbReference type="Proteomes" id="UP000516349">
    <property type="component" value="Chromosome"/>
</dbReference>
<evidence type="ECO:0000313" key="14">
    <source>
        <dbReference type="Proteomes" id="UP000516349"/>
    </source>
</evidence>
<evidence type="ECO:0000256" key="5">
    <source>
        <dbReference type="ARBA" id="ARBA00022679"/>
    </source>
</evidence>
<dbReference type="GO" id="GO:0043842">
    <property type="term" value="F:Kdo transferase activity"/>
    <property type="evidence" value="ECO:0007669"/>
    <property type="project" value="UniProtKB-EC"/>
</dbReference>
<keyword evidence="10" id="KW-0448">Lipopolysaccharide biosynthesis</keyword>
<feature type="region of interest" description="Disordered" evidence="11">
    <location>
        <begin position="12"/>
        <end position="32"/>
    </location>
</feature>
<proteinExistence type="inferred from homology"/>
<dbReference type="InterPro" id="IPR038107">
    <property type="entry name" value="Glycos_transf_N_sf"/>
</dbReference>
<keyword evidence="13" id="KW-0328">Glycosyltransferase</keyword>
<reference evidence="13 14" key="1">
    <citation type="submission" date="2020-08" db="EMBL/GenBank/DDBJ databases">
        <title>Complete genome sequence of Entomobacter blattae G55GP.</title>
        <authorList>
            <person name="Poehlein A."/>
            <person name="Guzman J."/>
            <person name="Daniel R."/>
            <person name="Vilcinskas A."/>
        </authorList>
    </citation>
    <scope>NUCLEOTIDE SEQUENCE [LARGE SCALE GENOMIC DNA]</scope>
    <source>
        <strain evidence="13 14">G55GP</strain>
    </source>
</reference>
<evidence type="ECO:0000256" key="4">
    <source>
        <dbReference type="ARBA" id="ARBA00019077"/>
    </source>
</evidence>
<protein>
    <recommendedName>
        <fullName evidence="4 10">3-deoxy-D-manno-octulosonic acid transferase</fullName>
        <shortName evidence="10">Kdo transferase</shortName>
        <ecNumber evidence="3 10">2.4.99.12</ecNumber>
    </recommendedName>
    <alternativeName>
        <fullName evidence="6 10">Lipid IV(A) 3-deoxy-D-manno-octulosonic acid transferase</fullName>
    </alternativeName>
</protein>
<dbReference type="AlphaFoldDB" id="A0A7H1NQI0"/>
<keyword evidence="10" id="KW-1003">Cell membrane</keyword>
<dbReference type="RefSeq" id="WP_203414423.1">
    <property type="nucleotide sequence ID" value="NZ_CP060244.1"/>
</dbReference>
<organism evidence="13 14">
    <name type="scientific">Entomobacter blattae</name>
    <dbReference type="NCBI Taxonomy" id="2762277"/>
    <lineage>
        <taxon>Bacteria</taxon>
        <taxon>Pseudomonadati</taxon>
        <taxon>Pseudomonadota</taxon>
        <taxon>Alphaproteobacteria</taxon>
        <taxon>Acetobacterales</taxon>
        <taxon>Acetobacteraceae</taxon>
        <taxon>Entomobacter</taxon>
    </lineage>
</organism>
<feature type="active site" description="Proton acceptor" evidence="8">
    <location>
        <position position="96"/>
    </location>
</feature>
<feature type="compositionally biased region" description="Basic and acidic residues" evidence="11">
    <location>
        <begin position="12"/>
        <end position="23"/>
    </location>
</feature>
<keyword evidence="5 10" id="KW-0808">Transferase</keyword>
<accession>A0A7H1NQI0</accession>
<dbReference type="GO" id="GO:0009244">
    <property type="term" value="P:lipopolysaccharide core region biosynthetic process"/>
    <property type="evidence" value="ECO:0007669"/>
    <property type="project" value="UniProtKB-UniRule"/>
</dbReference>
<dbReference type="PANTHER" id="PTHR42755:SF1">
    <property type="entry name" value="3-DEOXY-D-MANNO-OCTULOSONIC ACID TRANSFERASE, MITOCHONDRIAL-RELATED"/>
    <property type="match status" value="1"/>
</dbReference>
<feature type="site" description="Transition state stabilizer" evidence="9">
    <location>
        <position position="171"/>
    </location>
</feature>
<dbReference type="InterPro" id="IPR039901">
    <property type="entry name" value="Kdotransferase"/>
</dbReference>
<dbReference type="EMBL" id="CP060244">
    <property type="protein sequence ID" value="QNT78040.1"/>
    <property type="molecule type" value="Genomic_DNA"/>
</dbReference>
<evidence type="ECO:0000313" key="13">
    <source>
        <dbReference type="EMBL" id="QNT78040.1"/>
    </source>
</evidence>
<dbReference type="InterPro" id="IPR007507">
    <property type="entry name" value="Glycos_transf_N"/>
</dbReference>
<dbReference type="GO" id="GO:0009245">
    <property type="term" value="P:lipid A biosynthetic process"/>
    <property type="evidence" value="ECO:0007669"/>
    <property type="project" value="TreeGrafter"/>
</dbReference>
<comment type="subcellular location">
    <subcellularLocation>
        <location evidence="10">Cell membrane</location>
    </subcellularLocation>
</comment>
<evidence type="ECO:0000256" key="1">
    <source>
        <dbReference type="ARBA" id="ARBA00003394"/>
    </source>
</evidence>
<evidence type="ECO:0000256" key="2">
    <source>
        <dbReference type="ARBA" id="ARBA00004713"/>
    </source>
</evidence>
<gene>
    <name evidence="13" type="primary">waaA</name>
    <name evidence="13" type="ORF">JGUZn3_08070</name>
</gene>
<dbReference type="Gene3D" id="3.40.50.11720">
    <property type="entry name" value="3-Deoxy-D-manno-octulosonic-acid transferase, N-terminal domain"/>
    <property type="match status" value="1"/>
</dbReference>
<dbReference type="GO" id="GO:0005886">
    <property type="term" value="C:plasma membrane"/>
    <property type="evidence" value="ECO:0007669"/>
    <property type="project" value="UniProtKB-SubCell"/>
</dbReference>
<evidence type="ECO:0000256" key="8">
    <source>
        <dbReference type="PIRSR" id="PIRSR639901-1"/>
    </source>
</evidence>
<feature type="site" description="Transition state stabilizer" evidence="9">
    <location>
        <position position="246"/>
    </location>
</feature>
<feature type="domain" description="3-deoxy-D-manno-octulosonic-acid transferase N-terminal" evidence="12">
    <location>
        <begin position="69"/>
        <end position="246"/>
    </location>
</feature>
<evidence type="ECO:0000256" key="10">
    <source>
        <dbReference type="RuleBase" id="RU365103"/>
    </source>
</evidence>
<dbReference type="Pfam" id="PF04413">
    <property type="entry name" value="Glycos_transf_N"/>
    <property type="match status" value="1"/>
</dbReference>
<dbReference type="PANTHER" id="PTHR42755">
    <property type="entry name" value="3-DEOXY-MANNO-OCTULOSONATE CYTIDYLYLTRANSFERASE"/>
    <property type="match status" value="1"/>
</dbReference>
<evidence type="ECO:0000256" key="11">
    <source>
        <dbReference type="SAM" id="MobiDB-lite"/>
    </source>
</evidence>
<dbReference type="Gene3D" id="3.40.50.2000">
    <property type="entry name" value="Glycogen Phosphorylase B"/>
    <property type="match status" value="1"/>
</dbReference>
<evidence type="ECO:0000256" key="7">
    <source>
        <dbReference type="ARBA" id="ARBA00049183"/>
    </source>
</evidence>
<dbReference type="EC" id="2.4.99.12" evidence="3 10"/>